<dbReference type="Pfam" id="PF00378">
    <property type="entry name" value="ECH_1"/>
    <property type="match status" value="1"/>
</dbReference>
<evidence type="ECO:0000256" key="1">
    <source>
        <dbReference type="ARBA" id="ARBA00005254"/>
    </source>
</evidence>
<dbReference type="Proteomes" id="UP000051298">
    <property type="component" value="Unassembled WGS sequence"/>
</dbReference>
<gene>
    <name evidence="2" type="primary">paaF</name>
    <name evidence="2" type="ORF">THS5294_00670</name>
</gene>
<dbReference type="InterPro" id="IPR001753">
    <property type="entry name" value="Enoyl-CoA_hydra/iso"/>
</dbReference>
<dbReference type="CDD" id="cd06558">
    <property type="entry name" value="crotonase-like"/>
    <property type="match status" value="1"/>
</dbReference>
<sequence length="256" mass="27015">MTEYVSLQRNGLVATILLKRPDAYNALNEKMRLQLAQAVAEVEADATLRVVVIAGVGRGFCAGADIKSRSAKTSGEVLEEEFRPCLAPIWSSDKIYIAAVHGYAAGIGAAIALACDLIVMENTAKLALAFAAIGLIPDGGLCWHLTRALGSRRALEAIVEGQSLDAELCAKTGLANRITDPGDALATAQTWAATIADAAPLAVTAAKRLVAQSGQMDIHDIFSYEAKEQTHLAQSKDHDRGVAAFLGRETPVFKGS</sequence>
<dbReference type="AlphaFoldDB" id="A0A0P1FHL1"/>
<evidence type="ECO:0000313" key="2">
    <source>
        <dbReference type="EMBL" id="CUH59385.1"/>
    </source>
</evidence>
<dbReference type="GO" id="GO:0004300">
    <property type="term" value="F:enoyl-CoA hydratase activity"/>
    <property type="evidence" value="ECO:0007669"/>
    <property type="project" value="UniProtKB-EC"/>
</dbReference>
<dbReference type="PANTHER" id="PTHR43459:SF1">
    <property type="entry name" value="EG:BACN32G11.4 PROTEIN"/>
    <property type="match status" value="1"/>
</dbReference>
<dbReference type="Gene3D" id="3.90.226.10">
    <property type="entry name" value="2-enoyl-CoA Hydratase, Chain A, domain 1"/>
    <property type="match status" value="1"/>
</dbReference>
<dbReference type="RefSeq" id="WP_058122606.1">
    <property type="nucleotide sequence ID" value="NZ_CYRX01000010.1"/>
</dbReference>
<comment type="similarity">
    <text evidence="1">Belongs to the enoyl-CoA hydratase/isomerase family.</text>
</comment>
<dbReference type="SUPFAM" id="SSF52096">
    <property type="entry name" value="ClpP/crotonase"/>
    <property type="match status" value="1"/>
</dbReference>
<proteinExistence type="inferred from homology"/>
<evidence type="ECO:0000313" key="3">
    <source>
        <dbReference type="Proteomes" id="UP000051298"/>
    </source>
</evidence>
<dbReference type="InterPro" id="IPR014748">
    <property type="entry name" value="Enoyl-CoA_hydra_C"/>
</dbReference>
<organism evidence="2 3">
    <name type="scientific">Thalassobacter stenotrophicus</name>
    <dbReference type="NCBI Taxonomy" id="266809"/>
    <lineage>
        <taxon>Bacteria</taxon>
        <taxon>Pseudomonadati</taxon>
        <taxon>Pseudomonadota</taxon>
        <taxon>Alphaproteobacteria</taxon>
        <taxon>Rhodobacterales</taxon>
        <taxon>Roseobacteraceae</taxon>
        <taxon>Thalassobacter</taxon>
    </lineage>
</organism>
<name>A0A0P1FHL1_9RHOB</name>
<dbReference type="EC" id="4.2.1.17" evidence="2"/>
<dbReference type="InterPro" id="IPR029045">
    <property type="entry name" value="ClpP/crotonase-like_dom_sf"/>
</dbReference>
<dbReference type="EMBL" id="CYRX01000010">
    <property type="protein sequence ID" value="CUH59385.1"/>
    <property type="molecule type" value="Genomic_DNA"/>
</dbReference>
<reference evidence="2 3" key="1">
    <citation type="submission" date="2015-09" db="EMBL/GenBank/DDBJ databases">
        <authorList>
            <consortium name="Swine Surveillance"/>
        </authorList>
    </citation>
    <scope>NUCLEOTIDE SEQUENCE [LARGE SCALE GENOMIC DNA]</scope>
    <source>
        <strain evidence="2 3">CECT 5294</strain>
    </source>
</reference>
<dbReference type="Gene3D" id="1.10.12.10">
    <property type="entry name" value="Lyase 2-enoyl-coa Hydratase, Chain A, domain 2"/>
    <property type="match status" value="1"/>
</dbReference>
<protein>
    <submittedName>
        <fullName evidence="2">2,3-dehydroadipyl-CoA hydratase</fullName>
        <ecNumber evidence="2">4.2.1.17</ecNumber>
    </submittedName>
</protein>
<keyword evidence="2" id="KW-0456">Lyase</keyword>
<dbReference type="PANTHER" id="PTHR43459">
    <property type="entry name" value="ENOYL-COA HYDRATASE"/>
    <property type="match status" value="1"/>
</dbReference>
<accession>A0A0P1FHL1</accession>